<accession>A0ABU5CV13</accession>
<comment type="caution">
    <text evidence="12">The sequence shown here is derived from an EMBL/GenBank/DDBJ whole genome shotgun (WGS) entry which is preliminary data.</text>
</comment>
<evidence type="ECO:0000256" key="1">
    <source>
        <dbReference type="ARBA" id="ARBA00004236"/>
    </source>
</evidence>
<dbReference type="InterPro" id="IPR024478">
    <property type="entry name" value="HlyB_4HB_MCP"/>
</dbReference>
<evidence type="ECO:0000313" key="12">
    <source>
        <dbReference type="EMBL" id="MDY0410161.1"/>
    </source>
</evidence>
<evidence type="ECO:0000256" key="3">
    <source>
        <dbReference type="ARBA" id="ARBA00023136"/>
    </source>
</evidence>
<evidence type="ECO:0000256" key="5">
    <source>
        <dbReference type="ARBA" id="ARBA00029447"/>
    </source>
</evidence>
<dbReference type="Proteomes" id="UP001275315">
    <property type="component" value="Unassembled WGS sequence"/>
</dbReference>
<dbReference type="CDD" id="cd11386">
    <property type="entry name" value="MCP_signal"/>
    <property type="match status" value="1"/>
</dbReference>
<dbReference type="Gene3D" id="1.10.287.950">
    <property type="entry name" value="Methyl-accepting chemotaxis protein"/>
    <property type="match status" value="1"/>
</dbReference>
<dbReference type="Pfam" id="PF00015">
    <property type="entry name" value="MCPsignal"/>
    <property type="match status" value="1"/>
</dbReference>
<dbReference type="InterPro" id="IPR003660">
    <property type="entry name" value="HAMP_dom"/>
</dbReference>
<evidence type="ECO:0000256" key="6">
    <source>
        <dbReference type="PROSITE-ProRule" id="PRU00284"/>
    </source>
</evidence>
<dbReference type="Gene3D" id="6.10.340.10">
    <property type="match status" value="1"/>
</dbReference>
<feature type="domain" description="HAMP" evidence="11">
    <location>
        <begin position="205"/>
        <end position="258"/>
    </location>
</feature>
<dbReference type="Pfam" id="PF12729">
    <property type="entry name" value="4HB_MCP_1"/>
    <property type="match status" value="1"/>
</dbReference>
<evidence type="ECO:0000256" key="9">
    <source>
        <dbReference type="SAM" id="Phobius"/>
    </source>
</evidence>
<reference evidence="12 13" key="1">
    <citation type="submission" date="2023-10" db="EMBL/GenBank/DDBJ databases">
        <title>Virgibacillus soli CC-YMP-6 genome.</title>
        <authorList>
            <person name="Miliotis G."/>
            <person name="Sengupta P."/>
            <person name="Hameed A."/>
            <person name="Chuvochina M."/>
            <person name="Mcdonagh F."/>
            <person name="Simpson A.C."/>
            <person name="Singh N.K."/>
            <person name="Rekha P.D."/>
            <person name="Raman K."/>
            <person name="Hugenholtz P."/>
            <person name="Venkateswaran K."/>
        </authorList>
    </citation>
    <scope>NUCLEOTIDE SEQUENCE [LARGE SCALE GENOMIC DNA]</scope>
    <source>
        <strain evidence="12 13">CC-YMP-6</strain>
    </source>
</reference>
<keyword evidence="3 9" id="KW-0472">Membrane</keyword>
<feature type="transmembrane region" description="Helical" evidence="9">
    <location>
        <begin position="182"/>
        <end position="207"/>
    </location>
</feature>
<evidence type="ECO:0000313" key="13">
    <source>
        <dbReference type="Proteomes" id="UP001275315"/>
    </source>
</evidence>
<comment type="similarity">
    <text evidence="5">Belongs to the methyl-accepting chemotaxis (MCP) protein family.</text>
</comment>
<comment type="subcellular location">
    <subcellularLocation>
        <location evidence="1">Cell membrane</location>
    </subcellularLocation>
</comment>
<sequence>MKKKLGFKSIQGKILLGFCVLIILTAIMSTYIHFSTKNINKDTKDIVKEQIPLMSLAAQYTSKMYQIDSLVREYFLYDDETVKGEVEQSKAELQEIEAQLIEKNNEKGVKQLAKIRENWEAVIDGALLEFGKGNMNNALGTLTKAEEISNSLQKGFAGMTAHREQLISDKGDEIISQGLRNLIIAMVIAHIVCLGGIAIAIVTARSISKPIKTVMKRMNDIANGDLNNEPLVTNKKDEIAQLVVATNRMTDNNRELIKEISHVSDSVSSQSEELTQSASEVREGTEQVARTMEELAQGSETQANSASNLAEMMNTFNQSVEEANNSGKQIEENSQHVLDMTAKGSQLMDTSTKQMEKIDSIVKDAVQKMEVLDKQSQEISKLVAVIRDVADQTNLLALNAAIEAARAGEQGKGFAVVADEVRKLAEQVSLSVDDITQFVTNIQTESSVVADSLGEGYKEVEQGSQQLLTTSETFQEIQEAVTEMVKNIDQVSDRLSAITAGSQEMNGSIEEIASVSEEAAAGVEETAASAEQASSSMDEIAGSSAQLAKLAENLNELVGRFKI</sequence>
<evidence type="ECO:0000256" key="8">
    <source>
        <dbReference type="SAM" id="MobiDB-lite"/>
    </source>
</evidence>
<keyword evidence="9" id="KW-0812">Transmembrane</keyword>
<proteinExistence type="inferred from homology"/>
<keyword evidence="4 6" id="KW-0807">Transducer</keyword>
<evidence type="ECO:0000259" key="11">
    <source>
        <dbReference type="PROSITE" id="PS50885"/>
    </source>
</evidence>
<evidence type="ECO:0000256" key="2">
    <source>
        <dbReference type="ARBA" id="ARBA00022475"/>
    </source>
</evidence>
<evidence type="ECO:0000256" key="7">
    <source>
        <dbReference type="SAM" id="Coils"/>
    </source>
</evidence>
<dbReference type="SMART" id="SM00304">
    <property type="entry name" value="HAMP"/>
    <property type="match status" value="1"/>
</dbReference>
<dbReference type="Pfam" id="PF00672">
    <property type="entry name" value="HAMP"/>
    <property type="match status" value="1"/>
</dbReference>
<dbReference type="PANTHER" id="PTHR32089:SF112">
    <property type="entry name" value="LYSOZYME-LIKE PROTEIN-RELATED"/>
    <property type="match status" value="1"/>
</dbReference>
<dbReference type="CDD" id="cd06225">
    <property type="entry name" value="HAMP"/>
    <property type="match status" value="1"/>
</dbReference>
<keyword evidence="7" id="KW-0175">Coiled coil</keyword>
<feature type="coiled-coil region" evidence="7">
    <location>
        <begin position="79"/>
        <end position="106"/>
    </location>
</feature>
<evidence type="ECO:0000259" key="10">
    <source>
        <dbReference type="PROSITE" id="PS50111"/>
    </source>
</evidence>
<dbReference type="PROSITE" id="PS50111">
    <property type="entry name" value="CHEMOTAXIS_TRANSDUC_2"/>
    <property type="match status" value="1"/>
</dbReference>
<feature type="domain" description="Methyl-accepting transducer" evidence="10">
    <location>
        <begin position="277"/>
        <end position="527"/>
    </location>
</feature>
<dbReference type="SUPFAM" id="SSF58104">
    <property type="entry name" value="Methyl-accepting chemotaxis protein (MCP) signaling domain"/>
    <property type="match status" value="1"/>
</dbReference>
<dbReference type="EMBL" id="JAWDIQ010000003">
    <property type="protein sequence ID" value="MDY0410161.1"/>
    <property type="molecule type" value="Genomic_DNA"/>
</dbReference>
<dbReference type="InterPro" id="IPR004089">
    <property type="entry name" value="MCPsignal_dom"/>
</dbReference>
<protein>
    <submittedName>
        <fullName evidence="12">Methyl-accepting chemotaxis protein</fullName>
    </submittedName>
</protein>
<dbReference type="RefSeq" id="WP_320381027.1">
    <property type="nucleotide sequence ID" value="NZ_JAWDIQ010000003.1"/>
</dbReference>
<organism evidence="12 13">
    <name type="scientific">Paracerasibacillus soli</name>
    <dbReference type="NCBI Taxonomy" id="480284"/>
    <lineage>
        <taxon>Bacteria</taxon>
        <taxon>Bacillati</taxon>
        <taxon>Bacillota</taxon>
        <taxon>Bacilli</taxon>
        <taxon>Bacillales</taxon>
        <taxon>Bacillaceae</taxon>
        <taxon>Paracerasibacillus</taxon>
    </lineage>
</organism>
<keyword evidence="13" id="KW-1185">Reference proteome</keyword>
<keyword evidence="2" id="KW-1003">Cell membrane</keyword>
<dbReference type="SMART" id="SM00283">
    <property type="entry name" value="MA"/>
    <property type="match status" value="1"/>
</dbReference>
<feature type="transmembrane region" description="Helical" evidence="9">
    <location>
        <begin position="12"/>
        <end position="34"/>
    </location>
</feature>
<name>A0ABU5CV13_9BACI</name>
<gene>
    <name evidence="12" type="ORF">RWD45_18405</name>
</gene>
<feature type="region of interest" description="Disordered" evidence="8">
    <location>
        <begin position="263"/>
        <end position="282"/>
    </location>
</feature>
<evidence type="ECO:0000256" key="4">
    <source>
        <dbReference type="ARBA" id="ARBA00023224"/>
    </source>
</evidence>
<dbReference type="PANTHER" id="PTHR32089">
    <property type="entry name" value="METHYL-ACCEPTING CHEMOTAXIS PROTEIN MCPB"/>
    <property type="match status" value="1"/>
</dbReference>
<keyword evidence="9" id="KW-1133">Transmembrane helix</keyword>
<dbReference type="PROSITE" id="PS50885">
    <property type="entry name" value="HAMP"/>
    <property type="match status" value="1"/>
</dbReference>